<dbReference type="PROSITE" id="PS01152">
    <property type="entry name" value="HESB"/>
    <property type="match status" value="1"/>
</dbReference>
<proteinExistence type="inferred from homology"/>
<feature type="domain" description="Core" evidence="2">
    <location>
        <begin position="6"/>
        <end position="107"/>
    </location>
</feature>
<comment type="similarity">
    <text evidence="1">Belongs to the HesB/IscA family.</text>
</comment>
<dbReference type="PANTHER" id="PTHR10072">
    <property type="entry name" value="IRON-SULFUR CLUSTER ASSEMBLY PROTEIN"/>
    <property type="match status" value="1"/>
</dbReference>
<dbReference type="GO" id="GO:0016226">
    <property type="term" value="P:iron-sulfur cluster assembly"/>
    <property type="evidence" value="ECO:0007669"/>
    <property type="project" value="InterPro"/>
</dbReference>
<dbReference type="Pfam" id="PF01521">
    <property type="entry name" value="Fe-S_biosyn"/>
    <property type="match status" value="1"/>
</dbReference>
<dbReference type="InterPro" id="IPR035903">
    <property type="entry name" value="HesB-like_dom_sf"/>
</dbReference>
<dbReference type="RefSeq" id="WP_092343405.1">
    <property type="nucleotide sequence ID" value="NZ_LN906597.1"/>
</dbReference>
<dbReference type="InterPro" id="IPR000361">
    <property type="entry name" value="ATAP_core_dom"/>
</dbReference>
<evidence type="ECO:0000313" key="4">
    <source>
        <dbReference type="Proteomes" id="UP000198651"/>
    </source>
</evidence>
<dbReference type="AlphaFoldDB" id="A0A0S4M438"/>
<dbReference type="GO" id="GO:0051537">
    <property type="term" value="F:2 iron, 2 sulfur cluster binding"/>
    <property type="evidence" value="ECO:0007669"/>
    <property type="project" value="TreeGrafter"/>
</dbReference>
<dbReference type="InterPro" id="IPR017870">
    <property type="entry name" value="FeS_cluster_insertion_CS"/>
</dbReference>
<reference evidence="4" key="1">
    <citation type="submission" date="2015-11" db="EMBL/GenBank/DDBJ databases">
        <authorList>
            <person name="Seth-Smith H.M.B."/>
        </authorList>
    </citation>
    <scope>NUCLEOTIDE SEQUENCE [LARGE SCALE GENOMIC DNA]</scope>
    <source>
        <strain evidence="4">2013Ark11</strain>
    </source>
</reference>
<evidence type="ECO:0000313" key="3">
    <source>
        <dbReference type="EMBL" id="CUT17618.1"/>
    </source>
</evidence>
<gene>
    <name evidence="3" type="ORF">Ark11_0792</name>
</gene>
<sequence length="111" mass="12404">MSNLVDISLTDRALNHIRASMEKRGRGIGVRFGVKETGCSGYAYKIEYVDQKRDDDTEVMIGNVAIFVQAKSIYYLNGSEIDFVREGLNEGFKFNNPNAKSYCGCGESFNV</sequence>
<dbReference type="SUPFAM" id="SSF89360">
    <property type="entry name" value="HesB-like domain"/>
    <property type="match status" value="1"/>
</dbReference>
<dbReference type="STRING" id="1561003.Ark11_0792"/>
<dbReference type="PANTHER" id="PTHR10072:SF41">
    <property type="entry name" value="IRON-SULFUR CLUSTER ASSEMBLY 1 HOMOLOG, MITOCHONDRIAL"/>
    <property type="match status" value="1"/>
</dbReference>
<dbReference type="OrthoDB" id="9801228at2"/>
<dbReference type="EMBL" id="LN906597">
    <property type="protein sequence ID" value="CUT17618.1"/>
    <property type="molecule type" value="Genomic_DNA"/>
</dbReference>
<dbReference type="InterPro" id="IPR050322">
    <property type="entry name" value="Fe-S_cluster_asmbl/transfer"/>
</dbReference>
<protein>
    <submittedName>
        <fullName evidence="3">Iron-sulfur cluster assembly protein</fullName>
    </submittedName>
</protein>
<keyword evidence="4" id="KW-1185">Reference proteome</keyword>
<evidence type="ECO:0000259" key="2">
    <source>
        <dbReference type="Pfam" id="PF01521"/>
    </source>
</evidence>
<dbReference type="GO" id="GO:0005829">
    <property type="term" value="C:cytosol"/>
    <property type="evidence" value="ECO:0007669"/>
    <property type="project" value="TreeGrafter"/>
</dbReference>
<accession>A0A0S4M438</accession>
<organism evidence="3 4">
    <name type="scientific">Candidatus Ichthyocystis hellenicum</name>
    <dbReference type="NCBI Taxonomy" id="1561003"/>
    <lineage>
        <taxon>Bacteria</taxon>
        <taxon>Pseudomonadati</taxon>
        <taxon>Pseudomonadota</taxon>
        <taxon>Betaproteobacteria</taxon>
        <taxon>Burkholderiales</taxon>
        <taxon>Candidatus Ichthyocystis</taxon>
    </lineage>
</organism>
<dbReference type="NCBIfam" id="TIGR00049">
    <property type="entry name" value="iron-sulfur cluster assembly accessory protein"/>
    <property type="match status" value="1"/>
</dbReference>
<dbReference type="Proteomes" id="UP000198651">
    <property type="component" value="Chromosome I"/>
</dbReference>
<evidence type="ECO:0000256" key="1">
    <source>
        <dbReference type="ARBA" id="ARBA00006718"/>
    </source>
</evidence>
<dbReference type="PATRIC" id="fig|1561003.3.peg.793"/>
<dbReference type="InterPro" id="IPR016092">
    <property type="entry name" value="ATAP"/>
</dbReference>
<name>A0A0S4M438_9BURK</name>
<dbReference type="Gene3D" id="2.60.300.12">
    <property type="entry name" value="HesB-like domain"/>
    <property type="match status" value="1"/>
</dbReference>